<dbReference type="SUPFAM" id="SSF53448">
    <property type="entry name" value="Nucleotide-diphospho-sugar transferases"/>
    <property type="match status" value="1"/>
</dbReference>
<proteinExistence type="inferred from homology"/>
<dbReference type="EC" id="2.4.1.305" evidence="5"/>
<accession>A0A0D1ED17</accession>
<evidence type="ECO:0000256" key="1">
    <source>
        <dbReference type="ARBA" id="ARBA00006739"/>
    </source>
</evidence>
<evidence type="ECO:0000256" key="2">
    <source>
        <dbReference type="ARBA" id="ARBA00022676"/>
    </source>
</evidence>
<sequence>MPPTPRVTILMATRNGAAHLAAQLASLEAQDHAAWDLWVSDDGSTDETRKIVANFSEAQAGRRTVRLVDGPRLGTAAANFLHLMCHPDLPTDRPAALSDQDDVWLADKLSRGLTALERGGPLSLYGARAILTDRDLRQIGSTRQIPAPPSFANALTQNIVPGYTAILSPAALDLVRRAGPLPDVPHHDWWLYLLVSGAGGEVIHDPATVALYRQHHTNAMGAPNGLRASVNRARRALSGEYAGWVEANRRALGTVAHLLTPENRTLLEALNGIEARNGAARLKALRALGLRRQSKLSDVAFGLAALLGRV</sequence>
<keyword evidence="6" id="KW-1185">Reference proteome</keyword>
<dbReference type="PATRIC" id="fig|935700.4.peg.2809"/>
<name>A0A0D1ED17_9RHOB</name>
<dbReference type="InterPro" id="IPR050834">
    <property type="entry name" value="Glycosyltransf_2"/>
</dbReference>
<dbReference type="InterPro" id="IPR001173">
    <property type="entry name" value="Glyco_trans_2-like"/>
</dbReference>
<evidence type="ECO:0000259" key="4">
    <source>
        <dbReference type="Pfam" id="PF00535"/>
    </source>
</evidence>
<dbReference type="GO" id="GO:0016757">
    <property type="term" value="F:glycosyltransferase activity"/>
    <property type="evidence" value="ECO:0007669"/>
    <property type="project" value="UniProtKB-KW"/>
</dbReference>
<keyword evidence="2 5" id="KW-0328">Glycosyltransferase</keyword>
<comment type="caution">
    <text evidence="5">The sequence shown here is derived from an EMBL/GenBank/DDBJ whole genome shotgun (WGS) entry which is preliminary data.</text>
</comment>
<evidence type="ECO:0000313" key="6">
    <source>
        <dbReference type="Proteomes" id="UP000032232"/>
    </source>
</evidence>
<evidence type="ECO:0000256" key="3">
    <source>
        <dbReference type="ARBA" id="ARBA00022679"/>
    </source>
</evidence>
<dbReference type="PANTHER" id="PTHR43685">
    <property type="entry name" value="GLYCOSYLTRANSFERASE"/>
    <property type="match status" value="1"/>
</dbReference>
<dbReference type="AlphaFoldDB" id="A0A0D1ED17"/>
<dbReference type="InterPro" id="IPR029044">
    <property type="entry name" value="Nucleotide-diphossugar_trans"/>
</dbReference>
<dbReference type="Gene3D" id="3.90.550.10">
    <property type="entry name" value="Spore Coat Polysaccharide Biosynthesis Protein SpsA, Chain A"/>
    <property type="match status" value="1"/>
</dbReference>
<evidence type="ECO:0000313" key="5">
    <source>
        <dbReference type="EMBL" id="KIT15619.1"/>
    </source>
</evidence>
<dbReference type="RefSeq" id="WP_043919501.1">
    <property type="nucleotide sequence ID" value="NZ_FZPF01000009.1"/>
</dbReference>
<dbReference type="EMBL" id="JYFE01000048">
    <property type="protein sequence ID" value="KIT15619.1"/>
    <property type="molecule type" value="Genomic_DNA"/>
</dbReference>
<keyword evidence="3 5" id="KW-0808">Transferase</keyword>
<dbReference type="PANTHER" id="PTHR43685:SF5">
    <property type="entry name" value="GLYCOSYLTRANSFERASE EPSE-RELATED"/>
    <property type="match status" value="1"/>
</dbReference>
<gene>
    <name evidence="5" type="primary">wfgD</name>
    <name evidence="5" type="ORF">jaqu_27160</name>
</gene>
<dbReference type="STRING" id="935700.jaqu_27160"/>
<feature type="domain" description="Glycosyltransferase 2-like" evidence="4">
    <location>
        <begin position="8"/>
        <end position="129"/>
    </location>
</feature>
<reference evidence="5 6" key="1">
    <citation type="submission" date="2015-02" db="EMBL/GenBank/DDBJ databases">
        <title>Genome Sequence of Jannaschia aquimarina DSM28248, a member of the Roseobacter clade.</title>
        <authorList>
            <person name="Voget S."/>
            <person name="Daniel R."/>
        </authorList>
    </citation>
    <scope>NUCLEOTIDE SEQUENCE [LARGE SCALE GENOMIC DNA]</scope>
    <source>
        <strain evidence="5 6">GSW-M26</strain>
    </source>
</reference>
<protein>
    <submittedName>
        <fullName evidence="5">WfgD protein</fullName>
        <ecNumber evidence="5">2.4.1.305</ecNumber>
    </submittedName>
</protein>
<dbReference type="Pfam" id="PF00535">
    <property type="entry name" value="Glycos_transf_2"/>
    <property type="match status" value="1"/>
</dbReference>
<dbReference type="Proteomes" id="UP000032232">
    <property type="component" value="Unassembled WGS sequence"/>
</dbReference>
<comment type="similarity">
    <text evidence="1">Belongs to the glycosyltransferase 2 family.</text>
</comment>
<organism evidence="5 6">
    <name type="scientific">Jannaschia aquimarina</name>
    <dbReference type="NCBI Taxonomy" id="935700"/>
    <lineage>
        <taxon>Bacteria</taxon>
        <taxon>Pseudomonadati</taxon>
        <taxon>Pseudomonadota</taxon>
        <taxon>Alphaproteobacteria</taxon>
        <taxon>Rhodobacterales</taxon>
        <taxon>Roseobacteraceae</taxon>
        <taxon>Jannaschia</taxon>
    </lineage>
</organism>